<proteinExistence type="predicted"/>
<dbReference type="AlphaFoldDB" id="A0A4Y9RY38"/>
<gene>
    <name evidence="2" type="ORF">EGY25_02405</name>
</gene>
<dbReference type="OrthoDB" id="7873606at2"/>
<comment type="caution">
    <text evidence="2">The sequence shown here is derived from an EMBL/GenBank/DDBJ whole genome shotgun (WGS) entry which is preliminary data.</text>
</comment>
<keyword evidence="3" id="KW-1185">Reference proteome</keyword>
<keyword evidence="1" id="KW-0472">Membrane</keyword>
<evidence type="ECO:0000256" key="1">
    <source>
        <dbReference type="SAM" id="Phobius"/>
    </source>
</evidence>
<keyword evidence="1" id="KW-0812">Transmembrane</keyword>
<feature type="transmembrane region" description="Helical" evidence="1">
    <location>
        <begin position="136"/>
        <end position="152"/>
    </location>
</feature>
<protein>
    <submittedName>
        <fullName evidence="2">Uncharacterized protein</fullName>
    </submittedName>
</protein>
<sequence length="212" mass="23695">MTDTTSKLLDGLQRFWLLKLAWVAAPLAPLFLIALVKHYVGPISGWLSALPFLLSCAGLATYWALGMIGRRQKRARIRGLSPLQRVQMSDETDVVSLRETLRIADNPPVETLPRYVQVAVAFWGAPLPKPLSQTPLVLSLFVYVLLAAMIFIDDPMGELSRRLDMPPLPYWPVFAFLALSLVVLLLLGRLNQMHRHYVAEASTSGRHPFPAL</sequence>
<organism evidence="2 3">
    <name type="scientific">Brevundimonas intermedia</name>
    <dbReference type="NCBI Taxonomy" id="74315"/>
    <lineage>
        <taxon>Bacteria</taxon>
        <taxon>Pseudomonadati</taxon>
        <taxon>Pseudomonadota</taxon>
        <taxon>Alphaproteobacteria</taxon>
        <taxon>Caulobacterales</taxon>
        <taxon>Caulobacteraceae</taxon>
        <taxon>Brevundimonas</taxon>
    </lineage>
</organism>
<evidence type="ECO:0000313" key="2">
    <source>
        <dbReference type="EMBL" id="TFW14080.1"/>
    </source>
</evidence>
<dbReference type="RefSeq" id="WP_135193472.1">
    <property type="nucleotide sequence ID" value="NZ_SPVH01000002.1"/>
</dbReference>
<reference evidence="2 3" key="1">
    <citation type="submission" date="2019-03" db="EMBL/GenBank/DDBJ databases">
        <title>Draft genome of Brevundimonas sp. a heavy metal resistant soil bacteria.</title>
        <authorList>
            <person name="Soto J."/>
        </authorList>
    </citation>
    <scope>NUCLEOTIDE SEQUENCE [LARGE SCALE GENOMIC DNA]</scope>
    <source>
        <strain evidence="2 3">B-10</strain>
    </source>
</reference>
<evidence type="ECO:0000313" key="3">
    <source>
        <dbReference type="Proteomes" id="UP000298216"/>
    </source>
</evidence>
<accession>A0A4Y9RY38</accession>
<dbReference type="EMBL" id="SPVH01000002">
    <property type="protein sequence ID" value="TFW14080.1"/>
    <property type="molecule type" value="Genomic_DNA"/>
</dbReference>
<feature type="transmembrane region" description="Helical" evidence="1">
    <location>
        <begin position="168"/>
        <end position="187"/>
    </location>
</feature>
<dbReference type="Proteomes" id="UP000298216">
    <property type="component" value="Unassembled WGS sequence"/>
</dbReference>
<feature type="transmembrane region" description="Helical" evidence="1">
    <location>
        <begin position="20"/>
        <end position="40"/>
    </location>
</feature>
<feature type="transmembrane region" description="Helical" evidence="1">
    <location>
        <begin position="46"/>
        <end position="68"/>
    </location>
</feature>
<name>A0A4Y9RY38_9CAUL</name>
<keyword evidence="1" id="KW-1133">Transmembrane helix</keyword>